<sequence>MFGEYNDKFVKPKTSTLKKNAIVDATFGPNIPAQYVVNHDSKAHLLTDKLKVFITHDINASILKIHKLYQILYSQALPKMIYKDFIF</sequence>
<gene>
    <name evidence="1" type="ORF">QCA50_019630</name>
</gene>
<dbReference type="Proteomes" id="UP001385951">
    <property type="component" value="Unassembled WGS sequence"/>
</dbReference>
<organism evidence="1 2">
    <name type="scientific">Cerrena zonata</name>
    <dbReference type="NCBI Taxonomy" id="2478898"/>
    <lineage>
        <taxon>Eukaryota</taxon>
        <taxon>Fungi</taxon>
        <taxon>Dikarya</taxon>
        <taxon>Basidiomycota</taxon>
        <taxon>Agaricomycotina</taxon>
        <taxon>Agaricomycetes</taxon>
        <taxon>Polyporales</taxon>
        <taxon>Cerrenaceae</taxon>
        <taxon>Cerrena</taxon>
    </lineage>
</organism>
<protein>
    <submittedName>
        <fullName evidence="1">Uncharacterized protein</fullName>
    </submittedName>
</protein>
<evidence type="ECO:0000313" key="1">
    <source>
        <dbReference type="EMBL" id="KAK7677412.1"/>
    </source>
</evidence>
<evidence type="ECO:0000313" key="2">
    <source>
        <dbReference type="Proteomes" id="UP001385951"/>
    </source>
</evidence>
<reference evidence="1 2" key="1">
    <citation type="submission" date="2022-09" db="EMBL/GenBank/DDBJ databases">
        <authorList>
            <person name="Palmer J.M."/>
        </authorList>
    </citation>
    <scope>NUCLEOTIDE SEQUENCE [LARGE SCALE GENOMIC DNA]</scope>
    <source>
        <strain evidence="1 2">DSM 7382</strain>
    </source>
</reference>
<proteinExistence type="predicted"/>
<accession>A0AAW0FJM4</accession>
<dbReference type="AlphaFoldDB" id="A0AAW0FJM4"/>
<comment type="caution">
    <text evidence="1">The sequence shown here is derived from an EMBL/GenBank/DDBJ whole genome shotgun (WGS) entry which is preliminary data.</text>
</comment>
<name>A0AAW0FJM4_9APHY</name>
<dbReference type="EMBL" id="JASBNA010000089">
    <property type="protein sequence ID" value="KAK7677412.1"/>
    <property type="molecule type" value="Genomic_DNA"/>
</dbReference>
<keyword evidence="2" id="KW-1185">Reference proteome</keyword>